<dbReference type="GO" id="GO:0003824">
    <property type="term" value="F:catalytic activity"/>
    <property type="evidence" value="ECO:0007669"/>
    <property type="project" value="InterPro"/>
</dbReference>
<keyword evidence="3" id="KW-0408">Iron</keyword>
<dbReference type="Pfam" id="PF04055">
    <property type="entry name" value="Radical_SAM"/>
    <property type="match status" value="1"/>
</dbReference>
<dbReference type="AlphaFoldDB" id="A0A0W8FNV1"/>
<evidence type="ECO:0000313" key="6">
    <source>
        <dbReference type="EMBL" id="KUG22600.1"/>
    </source>
</evidence>
<comment type="caution">
    <text evidence="6">The sequence shown here is derived from an EMBL/GenBank/DDBJ whole genome shotgun (WGS) entry which is preliminary data.</text>
</comment>
<proteinExistence type="predicted"/>
<gene>
    <name evidence="6" type="ORF">ASZ90_007622</name>
</gene>
<dbReference type="CDD" id="cd01335">
    <property type="entry name" value="Radical_SAM"/>
    <property type="match status" value="1"/>
</dbReference>
<dbReference type="Gene3D" id="3.20.20.70">
    <property type="entry name" value="Aldolase class I"/>
    <property type="match status" value="1"/>
</dbReference>
<evidence type="ECO:0000256" key="2">
    <source>
        <dbReference type="ARBA" id="ARBA00022723"/>
    </source>
</evidence>
<dbReference type="InterPro" id="IPR013785">
    <property type="entry name" value="Aldolase_TIM"/>
</dbReference>
<dbReference type="GO" id="GO:0051536">
    <property type="term" value="F:iron-sulfur cluster binding"/>
    <property type="evidence" value="ECO:0007669"/>
    <property type="project" value="UniProtKB-KW"/>
</dbReference>
<dbReference type="EMBL" id="LNQE01000953">
    <property type="protein sequence ID" value="KUG22600.1"/>
    <property type="molecule type" value="Genomic_DNA"/>
</dbReference>
<dbReference type="PANTHER" id="PTHR11228:SF7">
    <property type="entry name" value="PQQA PEPTIDE CYCLASE"/>
    <property type="match status" value="1"/>
</dbReference>
<reference evidence="6" key="1">
    <citation type="journal article" date="2015" name="Proc. Natl. Acad. Sci. U.S.A.">
        <title>Networks of energetic and metabolic interactions define dynamics in microbial communities.</title>
        <authorList>
            <person name="Embree M."/>
            <person name="Liu J.K."/>
            <person name="Al-Bassam M.M."/>
            <person name="Zengler K."/>
        </authorList>
    </citation>
    <scope>NUCLEOTIDE SEQUENCE</scope>
</reference>
<dbReference type="InterPro" id="IPR058240">
    <property type="entry name" value="rSAM_sf"/>
</dbReference>
<evidence type="ECO:0000256" key="1">
    <source>
        <dbReference type="ARBA" id="ARBA00022691"/>
    </source>
</evidence>
<evidence type="ECO:0000256" key="4">
    <source>
        <dbReference type="ARBA" id="ARBA00023014"/>
    </source>
</evidence>
<dbReference type="InterPro" id="IPR050377">
    <property type="entry name" value="Radical_SAM_PqqE_MftC-like"/>
</dbReference>
<protein>
    <submittedName>
        <fullName evidence="6">Radical sam domain protein</fullName>
    </submittedName>
</protein>
<dbReference type="SUPFAM" id="SSF102114">
    <property type="entry name" value="Radical SAM enzymes"/>
    <property type="match status" value="1"/>
</dbReference>
<dbReference type="PANTHER" id="PTHR11228">
    <property type="entry name" value="RADICAL SAM DOMAIN PROTEIN"/>
    <property type="match status" value="1"/>
</dbReference>
<dbReference type="InterPro" id="IPR007197">
    <property type="entry name" value="rSAM"/>
</dbReference>
<evidence type="ECO:0000256" key="3">
    <source>
        <dbReference type="ARBA" id="ARBA00023004"/>
    </source>
</evidence>
<accession>A0A0W8FNV1</accession>
<keyword evidence="4" id="KW-0411">Iron-sulfur</keyword>
<feature type="domain" description="Radical SAM core" evidence="5">
    <location>
        <begin position="33"/>
        <end position="250"/>
    </location>
</feature>
<dbReference type="GO" id="GO:0046872">
    <property type="term" value="F:metal ion binding"/>
    <property type="evidence" value="ECO:0007669"/>
    <property type="project" value="UniProtKB-KW"/>
</dbReference>
<dbReference type="SFLD" id="SFLDG01067">
    <property type="entry name" value="SPASM/twitch_domain_containing"/>
    <property type="match status" value="1"/>
</dbReference>
<dbReference type="PROSITE" id="PS51918">
    <property type="entry name" value="RADICAL_SAM"/>
    <property type="match status" value="1"/>
</dbReference>
<evidence type="ECO:0000259" key="5">
    <source>
        <dbReference type="PROSITE" id="PS51918"/>
    </source>
</evidence>
<dbReference type="SFLD" id="SFLDS00029">
    <property type="entry name" value="Radical_SAM"/>
    <property type="match status" value="1"/>
</dbReference>
<name>A0A0W8FNV1_9ZZZZ</name>
<sequence length="315" mass="36300">MGYLSEIINSNMAHLPWPLDLSWFLFQRKILKRKLPLLASFKVTYRCNLSCLACPFHLRDDEDNIRMSWDTAVKALENLRRLGTRIVVFEGGEPMLWRDGQYRLHDLILYAKKLFLRVAVTTNGTLPLDVPSHTLWVSLDGIKETHNSLRSNSFDQICSNITKTRHPRVFIHCTLNRRNWRDLESLAKWVQEMPTLKGMTVQFFYPYNQGEDDLSLLLEERHAAIEKLLKLKKAGFPILNSPGRLKAMIDNRWNCHDDILINVDPDGTITKGCYVKNRGKINCDACGFTPVAEASGALDLHPKSLYAGWELFLRT</sequence>
<organism evidence="6">
    <name type="scientific">hydrocarbon metagenome</name>
    <dbReference type="NCBI Taxonomy" id="938273"/>
    <lineage>
        <taxon>unclassified sequences</taxon>
        <taxon>metagenomes</taxon>
        <taxon>ecological metagenomes</taxon>
    </lineage>
</organism>
<keyword evidence="1" id="KW-0949">S-adenosyl-L-methionine</keyword>
<keyword evidence="2" id="KW-0479">Metal-binding</keyword>